<keyword evidence="6 17" id="KW-0813">Transport</keyword>
<evidence type="ECO:0000256" key="3">
    <source>
        <dbReference type="ARBA" id="ARBA00009025"/>
    </source>
</evidence>
<sequence>MLSISSLTLMNNKISTTMMMFILLLSTLLLLMNLNMKYLLMLNMIMMDNLSLLMMLLTTISIMLIILSSSTIMKIYKTIIPILIILMTTFIMKNSLTFYILFEMVLIPTLMLITLNGKQSERLQAGLYLIMYTVMASLPLLFIIIFMKLNLSFILMKLIMMKIYIMFFMMMAFLVKMPMYMTHLWLPKAHVEAPLEGSMILAAVLLKLGGYGIIRFIPINMFSMNKMNIWIMSISLIGATATSLNCIRQKDLKSLIAYSSVAHMGFVLTGLFSMNYMGMTGAIMMMIGHGMSSSALFLLVNDLYYKYHTRNISMFKGLMTIMPNITFWWFMFMALNISTPPSINTLSEIMMMSSIILWNNMTLMLIFMMVLISASFSLMMFINIIHNKNNMMFSIQTPQKIFLSLYIHLIITIILVMKMEIMML</sequence>
<evidence type="ECO:0000256" key="1">
    <source>
        <dbReference type="ARBA" id="ARBA00003257"/>
    </source>
</evidence>
<evidence type="ECO:0000256" key="10">
    <source>
        <dbReference type="ARBA" id="ARBA00022982"/>
    </source>
</evidence>
<dbReference type="GO" id="GO:0031966">
    <property type="term" value="C:mitochondrial membrane"/>
    <property type="evidence" value="ECO:0007669"/>
    <property type="project" value="UniProtKB-SubCell"/>
</dbReference>
<evidence type="ECO:0000259" key="18">
    <source>
        <dbReference type="Pfam" id="PF00361"/>
    </source>
</evidence>
<dbReference type="GO" id="GO:0015990">
    <property type="term" value="P:electron transport coupled proton transport"/>
    <property type="evidence" value="ECO:0007669"/>
    <property type="project" value="TreeGrafter"/>
</dbReference>
<evidence type="ECO:0000256" key="2">
    <source>
        <dbReference type="ARBA" id="ARBA00004225"/>
    </source>
</evidence>
<evidence type="ECO:0000256" key="11">
    <source>
        <dbReference type="ARBA" id="ARBA00022989"/>
    </source>
</evidence>
<comment type="subcellular location">
    <subcellularLocation>
        <location evidence="2 17">Mitochondrion membrane</location>
        <topology evidence="2 17">Multi-pass membrane protein</topology>
    </subcellularLocation>
</comment>
<keyword evidence="10 17" id="KW-0249">Electron transport</keyword>
<dbReference type="InterPro" id="IPR003918">
    <property type="entry name" value="NADH_UbQ_OxRdtase"/>
</dbReference>
<feature type="transmembrane region" description="Helical" evidence="17">
    <location>
        <begin position="355"/>
        <end position="381"/>
    </location>
</feature>
<dbReference type="PRINTS" id="PR01437">
    <property type="entry name" value="NUOXDRDTASE4"/>
</dbReference>
<keyword evidence="8 17" id="KW-0812">Transmembrane</keyword>
<evidence type="ECO:0000256" key="17">
    <source>
        <dbReference type="RuleBase" id="RU003297"/>
    </source>
</evidence>
<evidence type="ECO:0000256" key="9">
    <source>
        <dbReference type="ARBA" id="ARBA00022967"/>
    </source>
</evidence>
<feature type="transmembrane region" description="Helical" evidence="17">
    <location>
        <begin position="127"/>
        <end position="147"/>
    </location>
</feature>
<evidence type="ECO:0000256" key="4">
    <source>
        <dbReference type="ARBA" id="ARBA00012944"/>
    </source>
</evidence>
<protein>
    <recommendedName>
        <fullName evidence="5 17">NADH-ubiquinone oxidoreductase chain 4</fullName>
        <ecNumber evidence="4 17">7.1.1.2</ecNumber>
    </recommendedName>
</protein>
<dbReference type="InterPro" id="IPR001750">
    <property type="entry name" value="ND/Mrp_TM"/>
</dbReference>
<feature type="transmembrane region" description="Helical" evidence="17">
    <location>
        <begin position="401"/>
        <end position="419"/>
    </location>
</feature>
<dbReference type="AlphaFoldDB" id="A0A8A9WEZ2"/>
<gene>
    <name evidence="19" type="primary">nad4</name>
</gene>
<feature type="transmembrane region" description="Helical" evidence="17">
    <location>
        <begin position="153"/>
        <end position="175"/>
    </location>
</feature>
<geneLocation type="mitochondrion" evidence="19"/>
<comment type="function">
    <text evidence="1">Core subunit of the mitochondrial membrane respiratory chain NADH dehydrogenase (Complex I) that is believed to belong to the minimal assembly required for catalysis. Complex I functions in the transfer of electrons from NADH to the respiratory chain. The immediate electron acceptor for the enzyme is believed to be ubiquinone.</text>
</comment>
<keyword evidence="11 17" id="KW-1133">Transmembrane helix</keyword>
<evidence type="ECO:0000256" key="13">
    <source>
        <dbReference type="ARBA" id="ARBA00023075"/>
    </source>
</evidence>
<dbReference type="PANTHER" id="PTHR43507:SF20">
    <property type="entry name" value="NADH-UBIQUINONE OXIDOREDUCTASE CHAIN 4"/>
    <property type="match status" value="1"/>
</dbReference>
<dbReference type="EMBL" id="MW540530">
    <property type="protein sequence ID" value="QTT58097.1"/>
    <property type="molecule type" value="Genomic_DNA"/>
</dbReference>
<reference evidence="19" key="1">
    <citation type="submission" date="2021-01" db="EMBL/GenBank/DDBJ databases">
        <title>The complete mitochondrial genome of Phintella cavaleriei.</title>
        <authorList>
            <person name="Xia P.-L."/>
            <person name="Yang W.-J."/>
            <person name="Luo Y."/>
        </authorList>
    </citation>
    <scope>NUCLEOTIDE SEQUENCE</scope>
</reference>
<comment type="function">
    <text evidence="17">Core subunit of the mitochondrial membrane respiratory chain NADH dehydrogenase (Complex I) which catalyzes electron transfer from NADH through the respiratory chain, using ubiquinone as an electron acceptor. Essential for the catalytic activity and assembly of complex I.</text>
</comment>
<feature type="domain" description="NADH:quinone oxidoreductase/Mrp antiporter transmembrane" evidence="18">
    <location>
        <begin position="94"/>
        <end position="371"/>
    </location>
</feature>
<dbReference type="PANTHER" id="PTHR43507">
    <property type="entry name" value="NADH-UBIQUINONE OXIDOREDUCTASE CHAIN 4"/>
    <property type="match status" value="1"/>
</dbReference>
<dbReference type="Pfam" id="PF00361">
    <property type="entry name" value="Proton_antipo_M"/>
    <property type="match status" value="1"/>
</dbReference>
<evidence type="ECO:0000256" key="8">
    <source>
        <dbReference type="ARBA" id="ARBA00022692"/>
    </source>
</evidence>
<feature type="transmembrane region" description="Helical" evidence="17">
    <location>
        <begin position="52"/>
        <end position="68"/>
    </location>
</feature>
<feature type="transmembrane region" description="Helical" evidence="17">
    <location>
        <begin position="255"/>
        <end position="276"/>
    </location>
</feature>
<name>A0A8A9WEZ2_9ARAC</name>
<feature type="transmembrane region" description="Helical" evidence="17">
    <location>
        <begin position="195"/>
        <end position="217"/>
    </location>
</feature>
<keyword evidence="7 17" id="KW-0679">Respiratory chain</keyword>
<evidence type="ECO:0000256" key="14">
    <source>
        <dbReference type="ARBA" id="ARBA00023128"/>
    </source>
</evidence>
<comment type="similarity">
    <text evidence="3 17">Belongs to the complex I subunit 4 family.</text>
</comment>
<evidence type="ECO:0000256" key="16">
    <source>
        <dbReference type="ARBA" id="ARBA00049551"/>
    </source>
</evidence>
<keyword evidence="12 17" id="KW-0520">NAD</keyword>
<feature type="transmembrane region" description="Helical" evidence="17">
    <location>
        <begin position="282"/>
        <end position="305"/>
    </location>
</feature>
<evidence type="ECO:0000256" key="7">
    <source>
        <dbReference type="ARBA" id="ARBA00022660"/>
    </source>
</evidence>
<dbReference type="GO" id="GO:0008137">
    <property type="term" value="F:NADH dehydrogenase (ubiquinone) activity"/>
    <property type="evidence" value="ECO:0007669"/>
    <property type="project" value="UniProtKB-UniRule"/>
</dbReference>
<organism evidence="19">
    <name type="scientific">Phintella cavaleriei</name>
    <dbReference type="NCBI Taxonomy" id="1112466"/>
    <lineage>
        <taxon>Eukaryota</taxon>
        <taxon>Metazoa</taxon>
        <taxon>Ecdysozoa</taxon>
        <taxon>Arthropoda</taxon>
        <taxon>Chelicerata</taxon>
        <taxon>Arachnida</taxon>
        <taxon>Araneae</taxon>
        <taxon>Araneomorphae</taxon>
        <taxon>Entelegynae</taxon>
        <taxon>Dionycha</taxon>
        <taxon>Salticidae</taxon>
        <taxon>Salticinae</taxon>
        <taxon>Salticoida</taxon>
        <taxon>Chrysillini</taxon>
        <taxon>Phintella</taxon>
    </lineage>
</organism>
<feature type="transmembrane region" description="Helical" evidence="17">
    <location>
        <begin position="75"/>
        <end position="92"/>
    </location>
</feature>
<evidence type="ECO:0000256" key="5">
    <source>
        <dbReference type="ARBA" id="ARBA00021006"/>
    </source>
</evidence>
<evidence type="ECO:0000313" key="19">
    <source>
        <dbReference type="EMBL" id="QTT58097.1"/>
    </source>
</evidence>
<keyword evidence="9" id="KW-1278">Translocase</keyword>
<proteinExistence type="inferred from homology"/>
<dbReference type="GO" id="GO:0048039">
    <property type="term" value="F:ubiquinone binding"/>
    <property type="evidence" value="ECO:0007669"/>
    <property type="project" value="TreeGrafter"/>
</dbReference>
<keyword evidence="15 17" id="KW-0472">Membrane</keyword>
<accession>A0A8A9WEZ2</accession>
<comment type="catalytic activity">
    <reaction evidence="16 17">
        <text>a ubiquinone + NADH + 5 H(+)(in) = a ubiquinol + NAD(+) + 4 H(+)(out)</text>
        <dbReference type="Rhea" id="RHEA:29091"/>
        <dbReference type="Rhea" id="RHEA-COMP:9565"/>
        <dbReference type="Rhea" id="RHEA-COMP:9566"/>
        <dbReference type="ChEBI" id="CHEBI:15378"/>
        <dbReference type="ChEBI" id="CHEBI:16389"/>
        <dbReference type="ChEBI" id="CHEBI:17976"/>
        <dbReference type="ChEBI" id="CHEBI:57540"/>
        <dbReference type="ChEBI" id="CHEBI:57945"/>
        <dbReference type="EC" id="7.1.1.2"/>
    </reaction>
</comment>
<feature type="transmembrane region" description="Helical" evidence="17">
    <location>
        <begin position="317"/>
        <end position="335"/>
    </location>
</feature>
<keyword evidence="14 17" id="KW-0496">Mitochondrion</keyword>
<dbReference type="EC" id="7.1.1.2" evidence="4 17"/>
<evidence type="ECO:0000256" key="12">
    <source>
        <dbReference type="ARBA" id="ARBA00023027"/>
    </source>
</evidence>
<evidence type="ECO:0000256" key="6">
    <source>
        <dbReference type="ARBA" id="ARBA00022448"/>
    </source>
</evidence>
<keyword evidence="13 17" id="KW-0830">Ubiquinone</keyword>
<dbReference type="GO" id="GO:0003954">
    <property type="term" value="F:NADH dehydrogenase activity"/>
    <property type="evidence" value="ECO:0007669"/>
    <property type="project" value="TreeGrafter"/>
</dbReference>
<dbReference type="GO" id="GO:0042773">
    <property type="term" value="P:ATP synthesis coupled electron transport"/>
    <property type="evidence" value="ECO:0007669"/>
    <property type="project" value="InterPro"/>
</dbReference>
<evidence type="ECO:0000256" key="15">
    <source>
        <dbReference type="ARBA" id="ARBA00023136"/>
    </source>
</evidence>